<dbReference type="RefSeq" id="WP_259093416.1">
    <property type="nucleotide sequence ID" value="NZ_BAAAZC010000028.1"/>
</dbReference>
<dbReference type="PROSITE" id="PS50850">
    <property type="entry name" value="MFS"/>
    <property type="match status" value="1"/>
</dbReference>
<feature type="transmembrane region" description="Helical" evidence="6">
    <location>
        <begin position="328"/>
        <end position="347"/>
    </location>
</feature>
<keyword evidence="5 6" id="KW-0472">Membrane</keyword>
<dbReference type="PANTHER" id="PTHR42718:SF9">
    <property type="entry name" value="MAJOR FACILITATOR SUPERFAMILY MULTIDRUG TRANSPORTER MFSC"/>
    <property type="match status" value="1"/>
</dbReference>
<dbReference type="PRINTS" id="PR01036">
    <property type="entry name" value="TCRTETB"/>
</dbReference>
<feature type="domain" description="Major facilitator superfamily (MFS) profile" evidence="7">
    <location>
        <begin position="7"/>
        <end position="449"/>
    </location>
</feature>
<protein>
    <submittedName>
        <fullName evidence="8">MFS transporter</fullName>
    </submittedName>
</protein>
<dbReference type="Proteomes" id="UP001500742">
    <property type="component" value="Unassembled WGS sequence"/>
</dbReference>
<keyword evidence="9" id="KW-1185">Reference proteome</keyword>
<evidence type="ECO:0000313" key="8">
    <source>
        <dbReference type="EMBL" id="GAA3984644.1"/>
    </source>
</evidence>
<dbReference type="InterPro" id="IPR020846">
    <property type="entry name" value="MFS_dom"/>
</dbReference>
<accession>A0ABP7QLY1</accession>
<feature type="transmembrane region" description="Helical" evidence="6">
    <location>
        <begin position="353"/>
        <end position="379"/>
    </location>
</feature>
<evidence type="ECO:0000259" key="7">
    <source>
        <dbReference type="PROSITE" id="PS50850"/>
    </source>
</evidence>
<feature type="transmembrane region" description="Helical" evidence="6">
    <location>
        <begin position="98"/>
        <end position="123"/>
    </location>
</feature>
<evidence type="ECO:0000256" key="6">
    <source>
        <dbReference type="SAM" id="Phobius"/>
    </source>
</evidence>
<feature type="transmembrane region" description="Helical" evidence="6">
    <location>
        <begin position="425"/>
        <end position="444"/>
    </location>
</feature>
<feature type="transmembrane region" description="Helical" evidence="6">
    <location>
        <begin position="391"/>
        <end position="413"/>
    </location>
</feature>
<dbReference type="InterPro" id="IPR036259">
    <property type="entry name" value="MFS_trans_sf"/>
</dbReference>
<dbReference type="InterPro" id="IPR005829">
    <property type="entry name" value="Sugar_transporter_CS"/>
</dbReference>
<feature type="transmembrane region" description="Helical" evidence="6">
    <location>
        <begin position="160"/>
        <end position="182"/>
    </location>
</feature>
<evidence type="ECO:0000256" key="3">
    <source>
        <dbReference type="ARBA" id="ARBA00022692"/>
    </source>
</evidence>
<proteinExistence type="predicted"/>
<comment type="caution">
    <text evidence="8">The sequence shown here is derived from an EMBL/GenBank/DDBJ whole genome shotgun (WGS) entry which is preliminary data.</text>
</comment>
<evidence type="ECO:0000256" key="2">
    <source>
        <dbReference type="ARBA" id="ARBA00022448"/>
    </source>
</evidence>
<feature type="transmembrane region" description="Helical" evidence="6">
    <location>
        <begin position="264"/>
        <end position="286"/>
    </location>
</feature>
<feature type="transmembrane region" description="Helical" evidence="6">
    <location>
        <begin position="194"/>
        <end position="212"/>
    </location>
</feature>
<comment type="subcellular location">
    <subcellularLocation>
        <location evidence="1">Membrane</location>
        <topology evidence="1">Multi-pass membrane protein</topology>
    </subcellularLocation>
</comment>
<feature type="transmembrane region" description="Helical" evidence="6">
    <location>
        <begin position="224"/>
        <end position="243"/>
    </location>
</feature>
<reference evidence="9" key="1">
    <citation type="journal article" date="2019" name="Int. J. Syst. Evol. Microbiol.">
        <title>The Global Catalogue of Microorganisms (GCM) 10K type strain sequencing project: providing services to taxonomists for standard genome sequencing and annotation.</title>
        <authorList>
            <consortium name="The Broad Institute Genomics Platform"/>
            <consortium name="The Broad Institute Genome Sequencing Center for Infectious Disease"/>
            <person name="Wu L."/>
            <person name="Ma J."/>
        </authorList>
    </citation>
    <scope>NUCLEOTIDE SEQUENCE [LARGE SCALE GENOMIC DNA]</scope>
    <source>
        <strain evidence="9">JCM 16601</strain>
    </source>
</reference>
<feature type="transmembrane region" description="Helical" evidence="6">
    <location>
        <begin position="73"/>
        <end position="92"/>
    </location>
</feature>
<evidence type="ECO:0000256" key="1">
    <source>
        <dbReference type="ARBA" id="ARBA00004141"/>
    </source>
</evidence>
<dbReference type="Gene3D" id="1.20.1250.20">
    <property type="entry name" value="MFS general substrate transporter like domains"/>
    <property type="match status" value="1"/>
</dbReference>
<keyword evidence="2" id="KW-0813">Transport</keyword>
<sequence>MSKKNIILIIASMGIFVEALDIAIINLAIPSIQKTFLLSGDKVQWLQTFYVLFYGGFLIIGGKLSDVFGRKKIFLAGCSLFLVTSLGAGLAGSFELLLLFRAIQGLAAAFVMPSAFAIVNYYFTETHERGKAIGIFSSFAAIGSGSGLSLGGLISSYWGWQWVFFINVPVLAAVIILAAILLEKEKTVKAQKPDILSGLLLVTGLVILSFIVHLLPNFEQNSKLLLPLVAALAGCIYMVRYRITKGKNPLIDPSLFRIPSLSAGNGAFIALGAFFTSYLFLISIVLQQDMHFSAAKAGLILVPYSLLSAVVARFILPSILLKLKVVGTALLGMFCMLAGGLVFFLAVQHDTLTLLLCAAALISGLGMTICFTSFSVLAIQQVPAAHVGIGSSMTTTAYFFGGGMGISLISVFMPHNHLQHEVGRVPAIILCLYAALGVIWLLWYNRKQSANNSTQDISYPNADSLTATTPLANQKMPGDRLLQ</sequence>
<dbReference type="InterPro" id="IPR011701">
    <property type="entry name" value="MFS"/>
</dbReference>
<feature type="transmembrane region" description="Helical" evidence="6">
    <location>
        <begin position="7"/>
        <end position="32"/>
    </location>
</feature>
<keyword evidence="4 6" id="KW-1133">Transmembrane helix</keyword>
<evidence type="ECO:0000256" key="5">
    <source>
        <dbReference type="ARBA" id="ARBA00023136"/>
    </source>
</evidence>
<feature type="transmembrane region" description="Helical" evidence="6">
    <location>
        <begin position="44"/>
        <end position="61"/>
    </location>
</feature>
<dbReference type="PANTHER" id="PTHR42718">
    <property type="entry name" value="MAJOR FACILITATOR SUPERFAMILY MULTIDRUG TRANSPORTER MFSC"/>
    <property type="match status" value="1"/>
</dbReference>
<feature type="transmembrane region" description="Helical" evidence="6">
    <location>
        <begin position="298"/>
        <end position="316"/>
    </location>
</feature>
<keyword evidence="3 6" id="KW-0812">Transmembrane</keyword>
<dbReference type="SUPFAM" id="SSF103473">
    <property type="entry name" value="MFS general substrate transporter"/>
    <property type="match status" value="1"/>
</dbReference>
<organism evidence="8 9">
    <name type="scientific">Mucilaginibacter dorajii</name>
    <dbReference type="NCBI Taxonomy" id="692994"/>
    <lineage>
        <taxon>Bacteria</taxon>
        <taxon>Pseudomonadati</taxon>
        <taxon>Bacteroidota</taxon>
        <taxon>Sphingobacteriia</taxon>
        <taxon>Sphingobacteriales</taxon>
        <taxon>Sphingobacteriaceae</taxon>
        <taxon>Mucilaginibacter</taxon>
    </lineage>
</organism>
<dbReference type="CDD" id="cd17321">
    <property type="entry name" value="MFS_MMR_MDR_like"/>
    <property type="match status" value="1"/>
</dbReference>
<dbReference type="Pfam" id="PF07690">
    <property type="entry name" value="MFS_1"/>
    <property type="match status" value="1"/>
</dbReference>
<evidence type="ECO:0000313" key="9">
    <source>
        <dbReference type="Proteomes" id="UP001500742"/>
    </source>
</evidence>
<name>A0ABP7QLY1_9SPHI</name>
<dbReference type="PROSITE" id="PS00216">
    <property type="entry name" value="SUGAR_TRANSPORT_1"/>
    <property type="match status" value="1"/>
</dbReference>
<feature type="transmembrane region" description="Helical" evidence="6">
    <location>
        <begin position="135"/>
        <end position="154"/>
    </location>
</feature>
<gene>
    <name evidence="8" type="ORF">GCM10022210_40730</name>
</gene>
<dbReference type="EMBL" id="BAAAZC010000028">
    <property type="protein sequence ID" value="GAA3984644.1"/>
    <property type="molecule type" value="Genomic_DNA"/>
</dbReference>
<evidence type="ECO:0000256" key="4">
    <source>
        <dbReference type="ARBA" id="ARBA00022989"/>
    </source>
</evidence>
<dbReference type="Gene3D" id="1.20.1720.10">
    <property type="entry name" value="Multidrug resistance protein D"/>
    <property type="match status" value="1"/>
</dbReference>